<keyword evidence="1" id="KW-0472">Membrane</keyword>
<evidence type="ECO:0000313" key="3">
    <source>
        <dbReference type="Proteomes" id="UP001058072"/>
    </source>
</evidence>
<sequence>MEGVKKTRGCQFFSLKVGLVLAIVFIFGGAFYYNHHVILYRNQLNLLVSYLYDEVSPNQVGAVYQRMLNVDSDYRERIKNDLEPAMISRYQYYANLYMLRKIEYEEYLQYEQVIEPLFFSNDEVIETIGQVEKYYQSQRAYLKGFSLQQQGLIEEAIDSYQEVMFNDEYYYELAKIQRRECIQSIKNQYLTEAHQYYEQKNYIEAIRRLDYLTQTDQDELVNALKWYYESEFYVEAIKTVDDFLAKDELASAISYLQQISDSFSTQYAETLELKRSEISLQRMKRRDKVMSKYAAKIQVNLNAENGHQIISYNGIPLQATTSFNVISFATNTFTTVKKEVDESVEEEQAEQYINVIPLLVTNSELTSATMSILLGYYSEFLNDFEQVDIYAENQLLYSFDIDSTQKRQVWIDECVIEWSEVELSTQAVYELLNEVQATTSLSIVFRGPLMNHSFELELVENAVLIMMADIYQSINK</sequence>
<dbReference type="RefSeq" id="WP_212724797.1">
    <property type="nucleotide sequence ID" value="NZ_CP071250.1"/>
</dbReference>
<organism evidence="2 3">
    <name type="scientific">Turicibacter bilis</name>
    <dbReference type="NCBI Taxonomy" id="2735723"/>
    <lineage>
        <taxon>Bacteria</taxon>
        <taxon>Bacillati</taxon>
        <taxon>Bacillota</taxon>
        <taxon>Erysipelotrichia</taxon>
        <taxon>Erysipelotrichales</taxon>
        <taxon>Turicibacteraceae</taxon>
        <taxon>Turicibacter</taxon>
    </lineage>
</organism>
<dbReference type="SUPFAM" id="SSF48452">
    <property type="entry name" value="TPR-like"/>
    <property type="match status" value="1"/>
</dbReference>
<gene>
    <name evidence="2" type="ORF">J0J70_11410</name>
</gene>
<dbReference type="EMBL" id="CP071250">
    <property type="protein sequence ID" value="UUF08184.1"/>
    <property type="molecule type" value="Genomic_DNA"/>
</dbReference>
<reference evidence="2" key="1">
    <citation type="submission" date="2021-03" db="EMBL/GenBank/DDBJ databases">
        <title>Comparative Genomics and Metabolomics in the genus Turicibacter.</title>
        <authorList>
            <person name="Maki J."/>
            <person name="Looft T."/>
        </authorList>
    </citation>
    <scope>NUCLEOTIDE SEQUENCE</scope>
    <source>
        <strain evidence="2">ISU324</strain>
    </source>
</reference>
<keyword evidence="1" id="KW-1133">Transmembrane helix</keyword>
<dbReference type="InterPro" id="IPR011990">
    <property type="entry name" value="TPR-like_helical_dom_sf"/>
</dbReference>
<evidence type="ECO:0000256" key="1">
    <source>
        <dbReference type="SAM" id="Phobius"/>
    </source>
</evidence>
<protein>
    <submittedName>
        <fullName evidence="2">Uncharacterized protein</fullName>
    </submittedName>
</protein>
<dbReference type="AlphaFoldDB" id="A0A9Q9CKR7"/>
<feature type="transmembrane region" description="Helical" evidence="1">
    <location>
        <begin position="12"/>
        <end position="33"/>
    </location>
</feature>
<accession>A0A9Q9CKR7</accession>
<name>A0A9Q9CKR7_9FIRM</name>
<keyword evidence="1" id="KW-0812">Transmembrane</keyword>
<proteinExistence type="predicted"/>
<dbReference type="Proteomes" id="UP001058072">
    <property type="component" value="Chromosome"/>
</dbReference>
<evidence type="ECO:0000313" key="2">
    <source>
        <dbReference type="EMBL" id="UUF08184.1"/>
    </source>
</evidence>